<organism evidence="3 4">
    <name type="scientific">Cyanidioschyzon merolae (strain NIES-3377 / 10D)</name>
    <name type="common">Unicellular red alga</name>
    <dbReference type="NCBI Taxonomy" id="280699"/>
    <lineage>
        <taxon>Eukaryota</taxon>
        <taxon>Rhodophyta</taxon>
        <taxon>Bangiophyceae</taxon>
        <taxon>Cyanidiales</taxon>
        <taxon>Cyanidiaceae</taxon>
        <taxon>Cyanidioschyzon</taxon>
    </lineage>
</organism>
<feature type="compositionally biased region" description="Polar residues" evidence="1">
    <location>
        <begin position="116"/>
        <end position="134"/>
    </location>
</feature>
<dbReference type="RefSeq" id="XP_005539418.1">
    <property type="nucleotide sequence ID" value="XM_005539361.1"/>
</dbReference>
<dbReference type="InterPro" id="IPR042099">
    <property type="entry name" value="ANL_N_sf"/>
</dbReference>
<dbReference type="STRING" id="280699.M1VII3"/>
<dbReference type="SUPFAM" id="SSF56801">
    <property type="entry name" value="Acetyl-CoA synthetase-like"/>
    <property type="match status" value="1"/>
</dbReference>
<sequence>MDDDADAVDVWCEGHQVLDSTPWQPDDPVVRFAAAFERRLYGKEAVQHHESFDFERLHRLSVEHDADFYRTFIDFAGIRLYDDTGAPVTDANVPITNREATLQLETACRGTRIGTGANQNDNESSSPVHSHTRTTVGTMPITGLRWLPNIRVNYAENILRNPQASIVFRSEPGSGIPRRELSYRQLYAWVARVAEALEQQLHLSCGEHVVGFLPNIPETIIAMLAVTSLGGIWASCSPDFGEDAAVDRFGQLQPRLLITADAVVFKGKRHDCLKKAQKIASRLGTEKRNENNEENAVTGIPVWIVPYGCPRDALVEHLDAPNWQCFPSASPEPAVDEALPAIPFRRIRFDRDPVVTMFSSGTTGRPKCMAQGAGILLTQEKEQLLHYAMGPEHTLFFYTTCGWMMWNWSVAALARGCRLILYDGAAVWSSLEHPASVEAGAPENTQSTPRDTDPSLSTGYAPQDALWRIVAEEQVTHFGCGAKFLQIQEQLGVHPARWSLGRLQAVLVTGSPSTVANFRYVWARVGRHVRYWSMSGGTDINGCFALGLQRRAVYAGELQSCALGLGVQVFDAHGHPVENQDGELVCTNACPSMPLFFWNDTTDASMYRSAYFRTFGETVWHHGDYARVVVREPGHERSLIIRGRSDATLKPGGVRLGSADFYTVLERMPEVSDSLVAGQRWHDDVRIILFVKLAHEAPLGPLEDSELRSRIVNRLRQSLSPRHVPHTVIVVPGIPYTRNMKKMEVAVKRILDDEPLDNTHACMDPELLETYRELKRKYLARG</sequence>
<protein>
    <submittedName>
        <fullName evidence="3">Acetoacetyl-CoA synthetase</fullName>
    </submittedName>
</protein>
<dbReference type="OrthoDB" id="10253869at2759"/>
<evidence type="ECO:0000259" key="2">
    <source>
        <dbReference type="Pfam" id="PF00501"/>
    </source>
</evidence>
<evidence type="ECO:0000256" key="1">
    <source>
        <dbReference type="SAM" id="MobiDB-lite"/>
    </source>
</evidence>
<dbReference type="EMBL" id="AP006502">
    <property type="protein sequence ID" value="BAM83382.1"/>
    <property type="molecule type" value="Genomic_DNA"/>
</dbReference>
<dbReference type="GeneID" id="16998212"/>
<reference evidence="3 4" key="2">
    <citation type="journal article" date="2007" name="BMC Biol.">
        <title>A 100%-complete sequence reveals unusually simple genomic features in the hot-spring red alga Cyanidioschyzon merolae.</title>
        <authorList>
            <person name="Nozaki H."/>
            <person name="Takano H."/>
            <person name="Misumi O."/>
            <person name="Terasawa K."/>
            <person name="Matsuzaki M."/>
            <person name="Maruyama S."/>
            <person name="Nishida K."/>
            <person name="Yagisawa F."/>
            <person name="Yoshida Y."/>
            <person name="Fujiwara T."/>
            <person name="Takio S."/>
            <person name="Tamura K."/>
            <person name="Chung S.J."/>
            <person name="Nakamura S."/>
            <person name="Kuroiwa H."/>
            <person name="Tanaka K."/>
            <person name="Sato N."/>
            <person name="Kuroiwa T."/>
        </authorList>
    </citation>
    <scope>NUCLEOTIDE SEQUENCE [LARGE SCALE GENOMIC DNA]</scope>
    <source>
        <strain evidence="3 4">10D</strain>
    </source>
</reference>
<dbReference type="Gramene" id="CMT445CT">
    <property type="protein sequence ID" value="CMT445CT"/>
    <property type="gene ID" value="CMT445C"/>
</dbReference>
<name>M1VII3_CYAM1</name>
<dbReference type="OMA" id="MPNTWQT"/>
<dbReference type="Proteomes" id="UP000007014">
    <property type="component" value="Chromosome 20"/>
</dbReference>
<dbReference type="Gene3D" id="3.40.50.12780">
    <property type="entry name" value="N-terminal domain of ligase-like"/>
    <property type="match status" value="2"/>
</dbReference>
<dbReference type="PANTHER" id="PTHR42921">
    <property type="entry name" value="ACETOACETYL-COA SYNTHETASE"/>
    <property type="match status" value="1"/>
</dbReference>
<feature type="region of interest" description="Disordered" evidence="1">
    <location>
        <begin position="438"/>
        <end position="458"/>
    </location>
</feature>
<dbReference type="Pfam" id="PF00501">
    <property type="entry name" value="AMP-binding"/>
    <property type="match status" value="1"/>
</dbReference>
<dbReference type="KEGG" id="cme:CYME_CMT445C"/>
<dbReference type="eggNOG" id="KOG1175">
    <property type="taxonomic scope" value="Eukaryota"/>
</dbReference>
<dbReference type="InterPro" id="IPR000873">
    <property type="entry name" value="AMP-dep_synth/lig_dom"/>
</dbReference>
<dbReference type="HOGENOM" id="CLU_000022_3_3_1"/>
<evidence type="ECO:0000313" key="4">
    <source>
        <dbReference type="Proteomes" id="UP000007014"/>
    </source>
</evidence>
<gene>
    <name evidence="3" type="ORF">CYME_CMT445C</name>
</gene>
<dbReference type="GO" id="GO:0030729">
    <property type="term" value="F:acetoacetate-CoA ligase activity"/>
    <property type="evidence" value="ECO:0007669"/>
    <property type="project" value="TreeGrafter"/>
</dbReference>
<dbReference type="InterPro" id="IPR045851">
    <property type="entry name" value="AMP-bd_C_sf"/>
</dbReference>
<dbReference type="AlphaFoldDB" id="M1VII3"/>
<proteinExistence type="predicted"/>
<keyword evidence="4" id="KW-1185">Reference proteome</keyword>
<reference evidence="3 4" key="1">
    <citation type="journal article" date="2004" name="Nature">
        <title>Genome sequence of the ultrasmall unicellular red alga Cyanidioschyzon merolae 10D.</title>
        <authorList>
            <person name="Matsuzaki M."/>
            <person name="Misumi O."/>
            <person name="Shin-i T."/>
            <person name="Maruyama S."/>
            <person name="Takahara M."/>
            <person name="Miyagishima S."/>
            <person name="Mori T."/>
            <person name="Nishida K."/>
            <person name="Yagisawa F."/>
            <person name="Nishida K."/>
            <person name="Yoshida Y."/>
            <person name="Nishimura Y."/>
            <person name="Nakao S."/>
            <person name="Kobayashi T."/>
            <person name="Momoyama Y."/>
            <person name="Higashiyama T."/>
            <person name="Minoda A."/>
            <person name="Sano M."/>
            <person name="Nomoto H."/>
            <person name="Oishi K."/>
            <person name="Hayashi H."/>
            <person name="Ohta F."/>
            <person name="Nishizaka S."/>
            <person name="Haga S."/>
            <person name="Miura S."/>
            <person name="Morishita T."/>
            <person name="Kabeya Y."/>
            <person name="Terasawa K."/>
            <person name="Suzuki Y."/>
            <person name="Ishii Y."/>
            <person name="Asakawa S."/>
            <person name="Takano H."/>
            <person name="Ohta N."/>
            <person name="Kuroiwa H."/>
            <person name="Tanaka K."/>
            <person name="Shimizu N."/>
            <person name="Sugano S."/>
            <person name="Sato N."/>
            <person name="Nozaki H."/>
            <person name="Ogasawara N."/>
            <person name="Kohara Y."/>
            <person name="Kuroiwa T."/>
        </authorList>
    </citation>
    <scope>NUCLEOTIDE SEQUENCE [LARGE SCALE GENOMIC DNA]</scope>
    <source>
        <strain evidence="3 4">10D</strain>
    </source>
</reference>
<evidence type="ECO:0000313" key="3">
    <source>
        <dbReference type="EMBL" id="BAM83382.1"/>
    </source>
</evidence>
<dbReference type="PANTHER" id="PTHR42921:SF1">
    <property type="entry name" value="ACETOACETYL-COA SYNTHETASE"/>
    <property type="match status" value="1"/>
</dbReference>
<feature type="region of interest" description="Disordered" evidence="1">
    <location>
        <begin position="112"/>
        <end position="134"/>
    </location>
</feature>
<feature type="compositionally biased region" description="Polar residues" evidence="1">
    <location>
        <begin position="443"/>
        <end position="458"/>
    </location>
</feature>
<dbReference type="Gene3D" id="3.30.300.30">
    <property type="match status" value="1"/>
</dbReference>
<accession>M1VII3</accession>
<feature type="domain" description="AMP-dependent synthetase/ligase" evidence="2">
    <location>
        <begin position="178"/>
        <end position="587"/>
    </location>
</feature>